<dbReference type="InterPro" id="IPR007345">
    <property type="entry name" value="Polysacch_pyruvyl_Trfase"/>
</dbReference>
<evidence type="ECO:0000313" key="3">
    <source>
        <dbReference type="Proteomes" id="UP001205566"/>
    </source>
</evidence>
<proteinExistence type="predicted"/>
<comment type="caution">
    <text evidence="2">The sequence shown here is derived from an EMBL/GenBank/DDBJ whole genome shotgun (WGS) entry which is preliminary data.</text>
</comment>
<dbReference type="Pfam" id="PF04230">
    <property type="entry name" value="PS_pyruv_trans"/>
    <property type="match status" value="1"/>
</dbReference>
<keyword evidence="2" id="KW-0808">Transferase</keyword>
<gene>
    <name evidence="2" type="ORF">HXX02_02570</name>
</gene>
<dbReference type="EMBL" id="JACASI010000011">
    <property type="protein sequence ID" value="MCQ3828321.1"/>
    <property type="molecule type" value="Genomic_DNA"/>
</dbReference>
<evidence type="ECO:0000313" key="2">
    <source>
        <dbReference type="EMBL" id="MCQ3828321.1"/>
    </source>
</evidence>
<name>A0ABT1NX05_9GAMM</name>
<feature type="domain" description="Polysaccharide pyruvyl transferase" evidence="1">
    <location>
        <begin position="90"/>
        <end position="310"/>
    </location>
</feature>
<sequence>MKWSYVGPGYSSKVFPESVQQYKRLYSGNTGNLIYYFATQCVVGFTGSPMSVGISVDRINKRGSGLVLSLANQLGAHTDLSQRGLKLDGLEVPVVALGLGAQVKEMTDDFSFISDGTINWLRQFAERAKVGVPSITLRGDYTYSLMEKMGFGDYVVSIGCQTNFISSNATLGHDIYKRSLATNIERVSVAAGSPFNKELRRLEASLLHLAVTTNGDYVVQHPESFISLVARFSEEDLNSSIEKIYPAYARYGFTKESFLRAVRSNFRLYNDAVNWMMSHKNSDVVVGTRIHGVQSALQAGVPAICLYIDSRTKELCEKMRIPSASAHDFLHGIDLEDIRRILCDWDYEYYDSNRLELARSLKSFLDANSVPIGGSLSSLVS</sequence>
<evidence type="ECO:0000259" key="1">
    <source>
        <dbReference type="Pfam" id="PF04230"/>
    </source>
</evidence>
<keyword evidence="3" id="KW-1185">Reference proteome</keyword>
<protein>
    <submittedName>
        <fullName evidence="2">Polysaccharide pyruvyl transferase family protein</fullName>
    </submittedName>
</protein>
<accession>A0ABT1NX05</accession>
<reference evidence="2" key="1">
    <citation type="thesis" date="2020" institute="Technische Universitat Dresden" country="Dresden, Germany">
        <title>The Agarolytic System of Microbulbifer elongatus PORT2, Isolated from Batu Karas, Pangandaran West Java Indonesia.</title>
        <authorList>
            <person name="Anggraeni S.R."/>
        </authorList>
    </citation>
    <scope>NUCLEOTIDE SEQUENCE</scope>
    <source>
        <strain evidence="2">PORT2</strain>
    </source>
</reference>
<dbReference type="GO" id="GO:0016740">
    <property type="term" value="F:transferase activity"/>
    <property type="evidence" value="ECO:0007669"/>
    <property type="project" value="UniProtKB-KW"/>
</dbReference>
<organism evidence="2 3">
    <name type="scientific">Microbulbifer elongatus</name>
    <dbReference type="NCBI Taxonomy" id="86173"/>
    <lineage>
        <taxon>Bacteria</taxon>
        <taxon>Pseudomonadati</taxon>
        <taxon>Pseudomonadota</taxon>
        <taxon>Gammaproteobacteria</taxon>
        <taxon>Cellvibrionales</taxon>
        <taxon>Microbulbiferaceae</taxon>
        <taxon>Microbulbifer</taxon>
    </lineage>
</organism>
<dbReference type="Proteomes" id="UP001205566">
    <property type="component" value="Unassembled WGS sequence"/>
</dbReference>
<dbReference type="RefSeq" id="WP_255873172.1">
    <property type="nucleotide sequence ID" value="NZ_JACASI010000011.1"/>
</dbReference>